<dbReference type="GO" id="GO:0003677">
    <property type="term" value="F:DNA binding"/>
    <property type="evidence" value="ECO:0007669"/>
    <property type="project" value="UniProtKB-KW"/>
</dbReference>
<name>W9VLI5_9GAMM</name>
<keyword evidence="12" id="KW-0371">Homeobox</keyword>
<dbReference type="OrthoDB" id="9805533at2"/>
<organism evidence="12 13">
    <name type="scientific">Imhoffiella purpurea</name>
    <dbReference type="NCBI Taxonomy" id="1249627"/>
    <lineage>
        <taxon>Bacteria</taxon>
        <taxon>Pseudomonadati</taxon>
        <taxon>Pseudomonadota</taxon>
        <taxon>Gammaproteobacteria</taxon>
        <taxon>Chromatiales</taxon>
        <taxon>Chromatiaceae</taxon>
        <taxon>Imhoffiella</taxon>
    </lineage>
</organism>
<evidence type="ECO:0000259" key="11">
    <source>
        <dbReference type="SMART" id="SM00928"/>
    </source>
</evidence>
<dbReference type="Gene3D" id="3.40.50.11540">
    <property type="entry name" value="NADH-ubiquinone oxidoreductase 51kDa subunit"/>
    <property type="match status" value="1"/>
</dbReference>
<dbReference type="InterPro" id="IPR037225">
    <property type="entry name" value="Nuo51_FMN-bd_sf"/>
</dbReference>
<dbReference type="Gene3D" id="6.10.250.1450">
    <property type="match status" value="1"/>
</dbReference>
<keyword evidence="8" id="KW-0411">Iron-sulfur</keyword>
<accession>W9VLI5</accession>
<evidence type="ECO:0000256" key="5">
    <source>
        <dbReference type="ARBA" id="ARBA00022485"/>
    </source>
</evidence>
<dbReference type="Pfam" id="PF10589">
    <property type="entry name" value="NADH_4Fe-4S"/>
    <property type="match status" value="1"/>
</dbReference>
<dbReference type="Pfam" id="PF10531">
    <property type="entry name" value="SLBB"/>
    <property type="match status" value="1"/>
</dbReference>
<keyword evidence="5" id="KW-0004">4Fe-4S</keyword>
<dbReference type="Pfam" id="PF01257">
    <property type="entry name" value="2Fe-2S_thioredx"/>
    <property type="match status" value="1"/>
</dbReference>
<gene>
    <name evidence="12" type="ORF">D779_1790</name>
</gene>
<evidence type="ECO:0000256" key="9">
    <source>
        <dbReference type="ARBA" id="ARBA00031578"/>
    </source>
</evidence>
<evidence type="ECO:0000256" key="8">
    <source>
        <dbReference type="ARBA" id="ARBA00023014"/>
    </source>
</evidence>
<feature type="domain" description="NADH-ubiquinone oxidoreductase 51kDa subunit iron-sulphur binding" evidence="11">
    <location>
        <begin position="447"/>
        <end position="492"/>
    </location>
</feature>
<evidence type="ECO:0000256" key="4">
    <source>
        <dbReference type="ARBA" id="ARBA00019901"/>
    </source>
</evidence>
<dbReference type="EMBL" id="AONC01000003">
    <property type="protein sequence ID" value="EXJ16967.1"/>
    <property type="molecule type" value="Genomic_DNA"/>
</dbReference>
<keyword evidence="13" id="KW-1185">Reference proteome</keyword>
<dbReference type="STRING" id="1249627.D779_1790"/>
<dbReference type="eggNOG" id="COG1894">
    <property type="taxonomic scope" value="Bacteria"/>
</dbReference>
<dbReference type="GO" id="GO:0008137">
    <property type="term" value="F:NADH dehydrogenase (ubiquinone) activity"/>
    <property type="evidence" value="ECO:0007669"/>
    <property type="project" value="InterPro"/>
</dbReference>
<dbReference type="AlphaFoldDB" id="W9VLI5"/>
<dbReference type="SUPFAM" id="SSF142019">
    <property type="entry name" value="Nqo1 FMN-binding domain-like"/>
    <property type="match status" value="1"/>
</dbReference>
<keyword evidence="7" id="KW-0408">Iron</keyword>
<dbReference type="Gene3D" id="1.20.1440.230">
    <property type="entry name" value="NADH-ubiquinone oxidoreductase 51kDa subunit, iron-sulphur binding domain"/>
    <property type="match status" value="1"/>
</dbReference>
<keyword evidence="6" id="KW-0479">Metal-binding</keyword>
<comment type="cofactor">
    <cofactor evidence="1">
        <name>FMN</name>
        <dbReference type="ChEBI" id="CHEBI:58210"/>
    </cofactor>
</comment>
<dbReference type="SMART" id="SM00928">
    <property type="entry name" value="NADH_4Fe-4S"/>
    <property type="match status" value="1"/>
</dbReference>
<dbReference type="InterPro" id="IPR037207">
    <property type="entry name" value="Nuop51_4Fe4S-bd_sf"/>
</dbReference>
<evidence type="ECO:0000313" key="12">
    <source>
        <dbReference type="EMBL" id="EXJ16967.1"/>
    </source>
</evidence>
<comment type="cofactor">
    <cofactor evidence="2">
        <name>[4Fe-4S] cluster</name>
        <dbReference type="ChEBI" id="CHEBI:49883"/>
    </cofactor>
</comment>
<evidence type="ECO:0000256" key="6">
    <source>
        <dbReference type="ARBA" id="ARBA00022723"/>
    </source>
</evidence>
<dbReference type="FunFam" id="3.40.50.11540:FF:000001">
    <property type="entry name" value="NADH dehydrogenase [ubiquinone] flavoprotein 1, mitochondrial"/>
    <property type="match status" value="1"/>
</dbReference>
<dbReference type="SUPFAM" id="SSF52833">
    <property type="entry name" value="Thioredoxin-like"/>
    <property type="match status" value="1"/>
</dbReference>
<reference evidence="12 13" key="1">
    <citation type="submission" date="2012-11" db="EMBL/GenBank/DDBJ databases">
        <title>Genome assembly of Thiorhodococcus sp. AK35.</title>
        <authorList>
            <person name="Nupur N."/>
            <person name="Khatri I."/>
            <person name="Subramanian S."/>
            <person name="Pinnaka A."/>
        </authorList>
    </citation>
    <scope>NUCLEOTIDE SEQUENCE [LARGE SCALE GENOMIC DNA]</scope>
    <source>
        <strain evidence="12 13">AK35</strain>
    </source>
</reference>
<dbReference type="Gene3D" id="3.40.30.10">
    <property type="entry name" value="Glutaredoxin"/>
    <property type="match status" value="1"/>
</dbReference>
<comment type="caution">
    <text evidence="12">The sequence shown here is derived from an EMBL/GenBank/DDBJ whole genome shotgun (WGS) entry which is preliminary data.</text>
</comment>
<dbReference type="GO" id="GO:0051539">
    <property type="term" value="F:4 iron, 4 sulfur cluster binding"/>
    <property type="evidence" value="ECO:0007669"/>
    <property type="project" value="UniProtKB-KW"/>
</dbReference>
<dbReference type="Proteomes" id="UP000019460">
    <property type="component" value="Unassembled WGS sequence"/>
</dbReference>
<evidence type="ECO:0000256" key="10">
    <source>
        <dbReference type="ARBA" id="ARBA00032787"/>
    </source>
</evidence>
<dbReference type="Gene3D" id="3.10.20.600">
    <property type="match status" value="1"/>
</dbReference>
<proteinExistence type="inferred from homology"/>
<dbReference type="RefSeq" id="WP_043748245.1">
    <property type="nucleotide sequence ID" value="NZ_AONC01000003.1"/>
</dbReference>
<dbReference type="InterPro" id="IPR011538">
    <property type="entry name" value="Nuo51_FMN-bd"/>
</dbReference>
<dbReference type="PROSITE" id="PS00645">
    <property type="entry name" value="COMPLEX1_51K_2"/>
    <property type="match status" value="1"/>
</dbReference>
<dbReference type="PATRIC" id="fig|1249627.3.peg.251"/>
<protein>
    <recommendedName>
        <fullName evidence="4">NADH-quinone oxidoreductase subunit F</fullName>
    </recommendedName>
    <alternativeName>
        <fullName evidence="9">NADH dehydrogenase I subunit F</fullName>
    </alternativeName>
    <alternativeName>
        <fullName evidence="10">NDH-1 subunit F</fullName>
    </alternativeName>
</protein>
<dbReference type="CDD" id="cd02980">
    <property type="entry name" value="TRX_Fd_family"/>
    <property type="match status" value="1"/>
</dbReference>
<dbReference type="PANTHER" id="PTHR43578">
    <property type="entry name" value="NADH-QUINONE OXIDOREDUCTASE SUBUNIT F"/>
    <property type="match status" value="1"/>
</dbReference>
<evidence type="ECO:0000256" key="2">
    <source>
        <dbReference type="ARBA" id="ARBA00001966"/>
    </source>
</evidence>
<dbReference type="SUPFAM" id="SSF140490">
    <property type="entry name" value="Nqo1C-terminal domain-like"/>
    <property type="match status" value="1"/>
</dbReference>
<evidence type="ECO:0000256" key="7">
    <source>
        <dbReference type="ARBA" id="ARBA00023004"/>
    </source>
</evidence>
<evidence type="ECO:0000313" key="13">
    <source>
        <dbReference type="Proteomes" id="UP000019460"/>
    </source>
</evidence>
<dbReference type="InterPro" id="IPR036249">
    <property type="entry name" value="Thioredoxin-like_sf"/>
</dbReference>
<evidence type="ECO:0000256" key="1">
    <source>
        <dbReference type="ARBA" id="ARBA00001917"/>
    </source>
</evidence>
<dbReference type="FunFam" id="1.20.1440.230:FF:000001">
    <property type="entry name" value="Mitochondrial NADH dehydrogenase flavoprotein 1"/>
    <property type="match status" value="1"/>
</dbReference>
<dbReference type="InterPro" id="IPR001949">
    <property type="entry name" value="NADH-UbQ_OxRdtase_51kDa_CS"/>
</dbReference>
<dbReference type="GO" id="GO:0046872">
    <property type="term" value="F:metal ion binding"/>
    <property type="evidence" value="ECO:0007669"/>
    <property type="project" value="UniProtKB-KW"/>
</dbReference>
<dbReference type="Pfam" id="PF01512">
    <property type="entry name" value="Complex1_51K"/>
    <property type="match status" value="1"/>
</dbReference>
<sequence>MHLEDLAEKAAEFRAEEAGIQREVRVCVAASCQSSGSLAVMEALEDACGDGKGTCRVKGVGCMGLCSAGPLVSIADKDCSLDESVLYRDVTPADAPEIMGSVCGSPVERLRCPTDQPFFARQHKIVLENSGFIDPDSFKGYVAVGGYAGMVRALSEMTPADVLREVTTSGLRGRGGGGYPTGLKWSTVAKMPAGQKYVICNADEGDPGAFMDRAVLESDPHRVLEGMAIAAYAVGANKGYIYVRAEYPLAVERLQTAIRKAKRAGFLGSKVADTQFSFEVEIRLGAGAFVCGEETALMASIEGLRGQPRPRPPYPAESGLWGCPTLINNVETFANIAPIVREGGDWFASIGTERSKGTKVFALAGKIRNTGLIEVPMGTSLRDIIEIIGGGIPDGKAFKAVQTGGPSGGCIPEAHLDIPVDYDSLKTLGTMMGSGGMIVMDETSSMVDVARYFMEFCMTESCGKCIPCRTGTWQMHGLLDAIAKAQGTHADLALLEELCEVVQATSLCGLGQTAPNPVLSTLRYFRDEYEEKLQRAEL</sequence>
<dbReference type="InterPro" id="IPR019554">
    <property type="entry name" value="Soluble_ligand-bd"/>
</dbReference>
<dbReference type="SUPFAM" id="SSF142984">
    <property type="entry name" value="Nqo1 middle domain-like"/>
    <property type="match status" value="1"/>
</dbReference>
<comment type="similarity">
    <text evidence="3">Belongs to the complex I 51 kDa subunit family.</text>
</comment>
<evidence type="ECO:0000256" key="3">
    <source>
        <dbReference type="ARBA" id="ARBA00007523"/>
    </source>
</evidence>
<dbReference type="InterPro" id="IPR019575">
    <property type="entry name" value="Nuop51_4Fe4S-bd"/>
</dbReference>
<dbReference type="GO" id="GO:0010181">
    <property type="term" value="F:FMN binding"/>
    <property type="evidence" value="ECO:0007669"/>
    <property type="project" value="InterPro"/>
</dbReference>
<dbReference type="PANTHER" id="PTHR43578:SF3">
    <property type="entry name" value="NADH-QUINONE OXIDOREDUCTASE SUBUNIT F"/>
    <property type="match status" value="1"/>
</dbReference>